<reference evidence="4 5" key="1">
    <citation type="submission" date="2018-11" db="EMBL/GenBank/DDBJ databases">
        <title>Sequencing the genomes of 1000 actinobacteria strains.</title>
        <authorList>
            <person name="Klenk H.-P."/>
        </authorList>
    </citation>
    <scope>NUCLEOTIDE SEQUENCE [LARGE SCALE GENOMIC DNA]</scope>
    <source>
        <strain evidence="4 5">DSM 44781</strain>
    </source>
</reference>
<dbReference type="SUPFAM" id="SSF56563">
    <property type="entry name" value="Major capsid protein gp5"/>
    <property type="match status" value="1"/>
</dbReference>
<evidence type="ECO:0000313" key="4">
    <source>
        <dbReference type="EMBL" id="RPE34774.1"/>
    </source>
</evidence>
<keyword evidence="5" id="KW-1185">Reference proteome</keyword>
<gene>
    <name evidence="4" type="ORF">EDD38_3110</name>
</gene>
<proteinExistence type="predicted"/>
<protein>
    <submittedName>
        <fullName evidence="4">HK97 family phage major capsid protein</fullName>
    </submittedName>
</protein>
<dbReference type="NCBIfam" id="TIGR01554">
    <property type="entry name" value="major_cap_HK97"/>
    <property type="match status" value="1"/>
</dbReference>
<comment type="caution">
    <text evidence="4">The sequence shown here is derived from an EMBL/GenBank/DDBJ whole genome shotgun (WGS) entry which is preliminary data.</text>
</comment>
<comment type="subcellular location">
    <subcellularLocation>
        <location evidence="1">Virion</location>
    </subcellularLocation>
</comment>
<dbReference type="InterPro" id="IPR054612">
    <property type="entry name" value="Phage_capsid-like_C"/>
</dbReference>
<dbReference type="EMBL" id="RKQG01000001">
    <property type="protein sequence ID" value="RPE34774.1"/>
    <property type="molecule type" value="Genomic_DNA"/>
</dbReference>
<dbReference type="Gene3D" id="3.30.2320.10">
    <property type="entry name" value="hypothetical protein PF0899 domain"/>
    <property type="match status" value="1"/>
</dbReference>
<evidence type="ECO:0000256" key="2">
    <source>
        <dbReference type="SAM" id="MobiDB-lite"/>
    </source>
</evidence>
<feature type="compositionally biased region" description="Low complexity" evidence="2">
    <location>
        <begin position="1"/>
        <end position="11"/>
    </location>
</feature>
<sequence>MDAESPASASGPGRGSAGQRTPSTPFPAAQLSARLTAESARGIHTCMEPHMDRSQMIADLREKRTAEKAEMDRIISTAQKFNRDLSGGERRQFNIHEARILDLDQRLEELTDQALMDAQVAPAARKYSPSVTVTSEPLTYERHSGQSYFRDLAKAQVEHDPEATERISRHSREMDVEMPRREKLRAEQARKELRGIHEESTFERRTNPNRTDGQGGYFVPPLWLIDEYVDLPRFGRTLANSVRNLTLPGGTDSINIPKVATGTAVGVQTADAGAVTSQDLTDTFVNAPVRTLAGQQDVAMQLLEQSPAGFDEITFADLMADYNQKLDTQCWTGTGASGQLLGALNVSGINAVTYTDASPTLQELYVPVMQALSQVAKNRKLPASALFMTPSRWYWMASTLDTSGRPLVLPDTSAPFNPAALQTGSDVEGYVGKLGAFPVMTDGNIPANLGAGTNEDRIVAMRTSDMFLWEGAMRTRALPEVLSGTLQVRFQLYNYAAFMPNRRPEAISVISGTGLIAPAGF</sequence>
<accession>A0A3N4SE98</accession>
<name>A0A3N4SE98_9ACTN</name>
<organism evidence="4 5">
    <name type="scientific">Kitasatospora cineracea</name>
    <dbReference type="NCBI Taxonomy" id="88074"/>
    <lineage>
        <taxon>Bacteria</taxon>
        <taxon>Bacillati</taxon>
        <taxon>Actinomycetota</taxon>
        <taxon>Actinomycetes</taxon>
        <taxon>Kitasatosporales</taxon>
        <taxon>Streptomycetaceae</taxon>
        <taxon>Kitasatospora</taxon>
    </lineage>
</organism>
<dbReference type="Pfam" id="PF05065">
    <property type="entry name" value="Phage_capsid"/>
    <property type="match status" value="1"/>
</dbReference>
<evidence type="ECO:0000256" key="1">
    <source>
        <dbReference type="ARBA" id="ARBA00004328"/>
    </source>
</evidence>
<dbReference type="AlphaFoldDB" id="A0A3N4SE98"/>
<evidence type="ECO:0000313" key="5">
    <source>
        <dbReference type="Proteomes" id="UP000266906"/>
    </source>
</evidence>
<evidence type="ECO:0000259" key="3">
    <source>
        <dbReference type="Pfam" id="PF05065"/>
    </source>
</evidence>
<feature type="region of interest" description="Disordered" evidence="2">
    <location>
        <begin position="1"/>
        <end position="27"/>
    </location>
</feature>
<dbReference type="Proteomes" id="UP000266906">
    <property type="component" value="Unassembled WGS sequence"/>
</dbReference>
<feature type="domain" description="Phage capsid-like C-terminal" evidence="3">
    <location>
        <begin position="215"/>
        <end position="507"/>
    </location>
</feature>
<dbReference type="InterPro" id="IPR024455">
    <property type="entry name" value="Phage_capsid"/>
</dbReference>
<dbReference type="Gene3D" id="3.30.2400.10">
    <property type="entry name" value="Major capsid protein gp5"/>
    <property type="match status" value="1"/>
</dbReference>